<keyword evidence="2" id="KW-1185">Reference proteome</keyword>
<comment type="caution">
    <text evidence="1">The sequence shown here is derived from an EMBL/GenBank/DDBJ whole genome shotgun (WGS) entry which is preliminary data.</text>
</comment>
<reference evidence="1 2" key="1">
    <citation type="journal article" date="2020" name="Cell">
        <title>Large-Scale Comparative Analyses of Tick Genomes Elucidate Their Genetic Diversity and Vector Capacities.</title>
        <authorList>
            <consortium name="Tick Genome and Microbiome Consortium (TIGMIC)"/>
            <person name="Jia N."/>
            <person name="Wang J."/>
            <person name="Shi W."/>
            <person name="Du L."/>
            <person name="Sun Y."/>
            <person name="Zhan W."/>
            <person name="Jiang J.F."/>
            <person name="Wang Q."/>
            <person name="Zhang B."/>
            <person name="Ji P."/>
            <person name="Bell-Sakyi L."/>
            <person name="Cui X.M."/>
            <person name="Yuan T.T."/>
            <person name="Jiang B.G."/>
            <person name="Yang W.F."/>
            <person name="Lam T.T."/>
            <person name="Chang Q.C."/>
            <person name="Ding S.J."/>
            <person name="Wang X.J."/>
            <person name="Zhu J.G."/>
            <person name="Ruan X.D."/>
            <person name="Zhao L."/>
            <person name="Wei J.T."/>
            <person name="Ye R.Z."/>
            <person name="Que T.C."/>
            <person name="Du C.H."/>
            <person name="Zhou Y.H."/>
            <person name="Cheng J.X."/>
            <person name="Dai P.F."/>
            <person name="Guo W.B."/>
            <person name="Han X.H."/>
            <person name="Huang E.J."/>
            <person name="Li L.F."/>
            <person name="Wei W."/>
            <person name="Gao Y.C."/>
            <person name="Liu J.Z."/>
            <person name="Shao H.Z."/>
            <person name="Wang X."/>
            <person name="Wang C.C."/>
            <person name="Yang T.C."/>
            <person name="Huo Q.B."/>
            <person name="Li W."/>
            <person name="Chen H.Y."/>
            <person name="Chen S.E."/>
            <person name="Zhou L.G."/>
            <person name="Ni X.B."/>
            <person name="Tian J.H."/>
            <person name="Sheng Y."/>
            <person name="Liu T."/>
            <person name="Pan Y.S."/>
            <person name="Xia L.Y."/>
            <person name="Li J."/>
            <person name="Zhao F."/>
            <person name="Cao W.C."/>
        </authorList>
    </citation>
    <scope>NUCLEOTIDE SEQUENCE [LARGE SCALE GENOMIC DNA]</scope>
    <source>
        <strain evidence="1">HaeL-2018</strain>
    </source>
</reference>
<dbReference type="EMBL" id="JABSTR010000008">
    <property type="protein sequence ID" value="KAH9377799.1"/>
    <property type="molecule type" value="Genomic_DNA"/>
</dbReference>
<dbReference type="VEuPathDB" id="VectorBase:HLOH_050364"/>
<dbReference type="Proteomes" id="UP000821853">
    <property type="component" value="Unassembled WGS sequence"/>
</dbReference>
<proteinExistence type="predicted"/>
<dbReference type="AlphaFoldDB" id="A0A9J6GTV9"/>
<accession>A0A9J6GTV9</accession>
<evidence type="ECO:0000313" key="1">
    <source>
        <dbReference type="EMBL" id="KAH9377799.1"/>
    </source>
</evidence>
<sequence length="186" mass="21683">MAPTPTGRSLSVEEAVELLFRLPDDPRESDIESELADRRSLSVEEAVELLFRLPDDPRESDIESELADNKAGYRVFSGLSKTFERYLSFRWDAASWNEGDMLQALVSYLRFFKLRGIELVMSSHLQKTKFLRFCQIWRLAHEFPRYCVAVYDVEMDDFEDVCPKKSVPLLRLVHKLVTATRKTRQD</sequence>
<gene>
    <name evidence="1" type="ORF">HPB48_000933</name>
</gene>
<protein>
    <submittedName>
        <fullName evidence="1">Uncharacterized protein</fullName>
    </submittedName>
</protein>
<organism evidence="1 2">
    <name type="scientific">Haemaphysalis longicornis</name>
    <name type="common">Bush tick</name>
    <dbReference type="NCBI Taxonomy" id="44386"/>
    <lineage>
        <taxon>Eukaryota</taxon>
        <taxon>Metazoa</taxon>
        <taxon>Ecdysozoa</taxon>
        <taxon>Arthropoda</taxon>
        <taxon>Chelicerata</taxon>
        <taxon>Arachnida</taxon>
        <taxon>Acari</taxon>
        <taxon>Parasitiformes</taxon>
        <taxon>Ixodida</taxon>
        <taxon>Ixodoidea</taxon>
        <taxon>Ixodidae</taxon>
        <taxon>Haemaphysalinae</taxon>
        <taxon>Haemaphysalis</taxon>
    </lineage>
</organism>
<dbReference type="OrthoDB" id="6480682at2759"/>
<evidence type="ECO:0000313" key="2">
    <source>
        <dbReference type="Proteomes" id="UP000821853"/>
    </source>
</evidence>
<name>A0A9J6GTV9_HAELO</name>